<dbReference type="EMBL" id="QSTW01000001">
    <property type="protein sequence ID" value="RGM93524.1"/>
    <property type="molecule type" value="Genomic_DNA"/>
</dbReference>
<dbReference type="Proteomes" id="UP000284361">
    <property type="component" value="Unassembled WGS sequence"/>
</dbReference>
<evidence type="ECO:0000313" key="3">
    <source>
        <dbReference type="EMBL" id="RHD58617.1"/>
    </source>
</evidence>
<organism evidence="2 5">
    <name type="scientific">Phocaeicola plebeius</name>
    <dbReference type="NCBI Taxonomy" id="310297"/>
    <lineage>
        <taxon>Bacteria</taxon>
        <taxon>Pseudomonadati</taxon>
        <taxon>Bacteroidota</taxon>
        <taxon>Bacteroidia</taxon>
        <taxon>Bacteroidales</taxon>
        <taxon>Bacteroidaceae</taxon>
        <taxon>Phocaeicola</taxon>
    </lineage>
</organism>
<evidence type="ECO:0000256" key="1">
    <source>
        <dbReference type="SAM" id="MobiDB-lite"/>
    </source>
</evidence>
<protein>
    <submittedName>
        <fullName evidence="2">Uncharacterized protein</fullName>
    </submittedName>
</protein>
<feature type="compositionally biased region" description="Low complexity" evidence="1">
    <location>
        <begin position="44"/>
        <end position="55"/>
    </location>
</feature>
<evidence type="ECO:0000313" key="6">
    <source>
        <dbReference type="Proteomes" id="UP000284361"/>
    </source>
</evidence>
<name>A0A3E4ZEK4_9BACT</name>
<dbReference type="AlphaFoldDB" id="A0A3E4ZEK4"/>
<evidence type="ECO:0000313" key="4">
    <source>
        <dbReference type="EMBL" id="RHH43883.1"/>
    </source>
</evidence>
<evidence type="ECO:0000313" key="5">
    <source>
        <dbReference type="Proteomes" id="UP000260814"/>
    </source>
</evidence>
<dbReference type="EMBL" id="QSJG01000002">
    <property type="protein sequence ID" value="RHD58617.1"/>
    <property type="molecule type" value="Genomic_DNA"/>
</dbReference>
<dbReference type="Proteomes" id="UP000260814">
    <property type="component" value="Unassembled WGS sequence"/>
</dbReference>
<sequence length="67" mass="7692">MLIRIVVEVISQKGKRKTISFVTKKDTKILSFILRTNKRQDKMSTQSSTTESGQTIDYPQKSTIFPN</sequence>
<reference evidence="5 6" key="1">
    <citation type="submission" date="2018-08" db="EMBL/GenBank/DDBJ databases">
        <title>A genome reference for cultivated species of the human gut microbiota.</title>
        <authorList>
            <person name="Zou Y."/>
            <person name="Xue W."/>
            <person name="Luo G."/>
        </authorList>
    </citation>
    <scope>NUCLEOTIDE SEQUENCE [LARGE SCALE GENOMIC DNA]</scope>
    <source>
        <strain evidence="4 7">AM17-44</strain>
        <strain evidence="3 6">AM31-10</strain>
        <strain evidence="2 5">OM06-2</strain>
    </source>
</reference>
<dbReference type="EMBL" id="QRJS01000020">
    <property type="protein sequence ID" value="RHH43883.1"/>
    <property type="molecule type" value="Genomic_DNA"/>
</dbReference>
<evidence type="ECO:0000313" key="2">
    <source>
        <dbReference type="EMBL" id="RGM93524.1"/>
    </source>
</evidence>
<feature type="region of interest" description="Disordered" evidence="1">
    <location>
        <begin position="39"/>
        <end position="67"/>
    </location>
</feature>
<comment type="caution">
    <text evidence="2">The sequence shown here is derived from an EMBL/GenBank/DDBJ whole genome shotgun (WGS) entry which is preliminary data.</text>
</comment>
<accession>A0A3E4ZEK4</accession>
<proteinExistence type="predicted"/>
<dbReference type="Proteomes" id="UP000284998">
    <property type="component" value="Unassembled WGS sequence"/>
</dbReference>
<gene>
    <name evidence="4" type="ORF">DW204_09245</name>
    <name evidence="3" type="ORF">DW789_02160</name>
    <name evidence="2" type="ORF">DXB87_00480</name>
</gene>
<evidence type="ECO:0000313" key="7">
    <source>
        <dbReference type="Proteomes" id="UP000284998"/>
    </source>
</evidence>